<protein>
    <recommendedName>
        <fullName evidence="1 7">Serine--tRNA ligase</fullName>
        <ecNumber evidence="1 7">6.1.1.11</ecNumber>
    </recommendedName>
</protein>
<evidence type="ECO:0000313" key="11">
    <source>
        <dbReference type="EMBL" id="OGZ54371.1"/>
    </source>
</evidence>
<dbReference type="InterPro" id="IPR010978">
    <property type="entry name" value="tRNA-bd_arm"/>
</dbReference>
<evidence type="ECO:0000256" key="5">
    <source>
        <dbReference type="ARBA" id="ARBA00022917"/>
    </source>
</evidence>
<feature type="domain" description="Aminoacyl-transfer RNA synthetases class-II family profile" evidence="10">
    <location>
        <begin position="197"/>
        <end position="422"/>
    </location>
</feature>
<dbReference type="PIRSF" id="PIRSF001529">
    <property type="entry name" value="Ser-tRNA-synth_IIa"/>
    <property type="match status" value="1"/>
</dbReference>
<dbReference type="STRING" id="1802126.A3B25_01760"/>
<organism evidence="11 12">
    <name type="scientific">Candidatus Ryanbacteria bacterium RIFCSPLOWO2_01_FULL_48_26</name>
    <dbReference type="NCBI Taxonomy" id="1802126"/>
    <lineage>
        <taxon>Bacteria</taxon>
        <taxon>Candidatus Ryaniibacteriota</taxon>
    </lineage>
</organism>
<feature type="binding site" evidence="9">
    <location>
        <begin position="275"/>
        <end position="277"/>
    </location>
    <ligand>
        <name>ATP</name>
        <dbReference type="ChEBI" id="CHEBI:30616"/>
    </ligand>
</feature>
<evidence type="ECO:0000256" key="8">
    <source>
        <dbReference type="PIRSR" id="PIRSR001529-1"/>
    </source>
</evidence>
<name>A0A1G2GWM2_9BACT</name>
<evidence type="ECO:0000256" key="9">
    <source>
        <dbReference type="PIRSR" id="PIRSR001529-2"/>
    </source>
</evidence>
<dbReference type="AlphaFoldDB" id="A0A1G2GWM2"/>
<dbReference type="Proteomes" id="UP000179106">
    <property type="component" value="Unassembled WGS sequence"/>
</dbReference>
<dbReference type="InterPro" id="IPR045864">
    <property type="entry name" value="aa-tRNA-synth_II/BPL/LPL"/>
</dbReference>
<keyword evidence="4 9" id="KW-0067">ATP-binding</keyword>
<dbReference type="Gene3D" id="1.10.287.40">
    <property type="entry name" value="Serine-tRNA synthetase, tRNA binding domain"/>
    <property type="match status" value="1"/>
</dbReference>
<feature type="site" description="Important for serine binding" evidence="8">
    <location>
        <position position="397"/>
    </location>
</feature>
<proteinExistence type="predicted"/>
<dbReference type="GO" id="GO:0005737">
    <property type="term" value="C:cytoplasm"/>
    <property type="evidence" value="ECO:0007669"/>
    <property type="project" value="UniProtKB-UniRule"/>
</dbReference>
<dbReference type="NCBIfam" id="TIGR00414">
    <property type="entry name" value="serS"/>
    <property type="match status" value="1"/>
</dbReference>
<keyword evidence="3" id="KW-0547">Nucleotide-binding</keyword>
<comment type="caution">
    <text evidence="11">The sequence shown here is derived from an EMBL/GenBank/DDBJ whole genome shotgun (WGS) entry which is preliminary data.</text>
</comment>
<evidence type="ECO:0000256" key="3">
    <source>
        <dbReference type="ARBA" id="ARBA00022741"/>
    </source>
</evidence>
<dbReference type="InterPro" id="IPR002314">
    <property type="entry name" value="aa-tRNA-synt_IIb"/>
</dbReference>
<evidence type="ECO:0000313" key="12">
    <source>
        <dbReference type="Proteomes" id="UP000179106"/>
    </source>
</evidence>
<dbReference type="GO" id="GO:0004828">
    <property type="term" value="F:serine-tRNA ligase activity"/>
    <property type="evidence" value="ECO:0007669"/>
    <property type="project" value="UniProtKB-UniRule"/>
</dbReference>
<dbReference type="PRINTS" id="PR00981">
    <property type="entry name" value="TRNASYNTHSER"/>
</dbReference>
<dbReference type="Pfam" id="PF00587">
    <property type="entry name" value="tRNA-synt_2b"/>
    <property type="match status" value="1"/>
</dbReference>
<keyword evidence="6" id="KW-0030">Aminoacyl-tRNA synthetase</keyword>
<accession>A0A1G2GWM2</accession>
<keyword evidence="2 11" id="KW-0436">Ligase</keyword>
<dbReference type="InterPro" id="IPR042103">
    <property type="entry name" value="SerRS_1_N_sf"/>
</dbReference>
<dbReference type="PROSITE" id="PS50862">
    <property type="entry name" value="AA_TRNA_LIGASE_II"/>
    <property type="match status" value="1"/>
</dbReference>
<dbReference type="EC" id="6.1.1.11" evidence="1 7"/>
<feature type="binding site" evidence="8">
    <location>
        <position position="275"/>
    </location>
    <ligand>
        <name>L-serine</name>
        <dbReference type="ChEBI" id="CHEBI:33384"/>
    </ligand>
</feature>
<reference evidence="11 12" key="1">
    <citation type="journal article" date="2016" name="Nat. Commun.">
        <title>Thousands of microbial genomes shed light on interconnected biogeochemical processes in an aquifer system.</title>
        <authorList>
            <person name="Anantharaman K."/>
            <person name="Brown C.T."/>
            <person name="Hug L.A."/>
            <person name="Sharon I."/>
            <person name="Castelle C.J."/>
            <person name="Probst A.J."/>
            <person name="Thomas B.C."/>
            <person name="Singh A."/>
            <person name="Wilkins M.J."/>
            <person name="Karaoz U."/>
            <person name="Brodie E.L."/>
            <person name="Williams K.H."/>
            <person name="Hubbard S.S."/>
            <person name="Banfield J.F."/>
        </authorList>
    </citation>
    <scope>NUCLEOTIDE SEQUENCE [LARGE SCALE GENOMIC DNA]</scope>
</reference>
<dbReference type="GO" id="GO:0006434">
    <property type="term" value="P:seryl-tRNA aminoacylation"/>
    <property type="evidence" value="ECO:0007669"/>
    <property type="project" value="UniProtKB-UniRule"/>
</dbReference>
<dbReference type="PANTHER" id="PTHR11778">
    <property type="entry name" value="SERYL-TRNA SYNTHETASE"/>
    <property type="match status" value="1"/>
</dbReference>
<sequence>MIDIKLLREDPEKVKKGIAVKKSDPKLVDEFLARDGEWRELVQKMEELRAEQKKISGKRDVEAGKKNKELIKEVEAKITEVEKAREIAHLKIPNLPSDDTPIGASEKDNRVLRKVGEPRKFSSGGVSASGGDFDPKDHLALGEALGIINTESAGKISGTRFAYLMGDAVKLEFALVNYTLETLTNPETIKMIADSVRSGYSANPFIPVVPPTMIKPAVFERMARLEPRDERYHLAQDDLYLIGSAEHTLGPLHMDEAIPEEKLPIRYVGFSTNFRREAGSYGKDTKGILRLHQFDKLELESFCLPENSVVEQNFFVATQEHLMKSLGIPYQVVSICTGDMGGPDARQIDIEAWMPGQGTYRETHTADLMTDYQSRRLGTKVKRKDGKTEFVHMNDATAFAIGRTIIAIMENYQTKDGKIEVPKVLQKYVGKEVIG</sequence>
<evidence type="ECO:0000259" key="10">
    <source>
        <dbReference type="PROSITE" id="PS50862"/>
    </source>
</evidence>
<evidence type="ECO:0000256" key="4">
    <source>
        <dbReference type="ARBA" id="ARBA00022840"/>
    </source>
</evidence>
<dbReference type="SUPFAM" id="SSF46589">
    <property type="entry name" value="tRNA-binding arm"/>
    <property type="match status" value="1"/>
</dbReference>
<dbReference type="Pfam" id="PF02403">
    <property type="entry name" value="Seryl_tRNA_N"/>
    <property type="match status" value="1"/>
</dbReference>
<dbReference type="SUPFAM" id="SSF55681">
    <property type="entry name" value="Class II aaRS and biotin synthetases"/>
    <property type="match status" value="1"/>
</dbReference>
<gene>
    <name evidence="11" type="ORF">A3B25_01760</name>
</gene>
<dbReference type="GO" id="GO:0005524">
    <property type="term" value="F:ATP binding"/>
    <property type="evidence" value="ECO:0007669"/>
    <property type="project" value="UniProtKB-KW"/>
</dbReference>
<evidence type="ECO:0000256" key="2">
    <source>
        <dbReference type="ARBA" id="ARBA00022598"/>
    </source>
</evidence>
<dbReference type="InterPro" id="IPR002317">
    <property type="entry name" value="Ser-tRNA-ligase_type_1"/>
</dbReference>
<dbReference type="InterPro" id="IPR006195">
    <property type="entry name" value="aa-tRNA-synth_II"/>
</dbReference>
<evidence type="ECO:0000256" key="7">
    <source>
        <dbReference type="NCBIfam" id="TIGR00414"/>
    </source>
</evidence>
<evidence type="ECO:0000256" key="6">
    <source>
        <dbReference type="ARBA" id="ARBA00023146"/>
    </source>
</evidence>
<dbReference type="Gene3D" id="3.30.930.10">
    <property type="entry name" value="Bira Bifunctional Protein, Domain 2"/>
    <property type="match status" value="1"/>
</dbReference>
<feature type="binding site" evidence="8">
    <location>
        <position position="298"/>
    </location>
    <ligand>
        <name>L-serine</name>
        <dbReference type="ChEBI" id="CHEBI:33384"/>
    </ligand>
</feature>
<dbReference type="EMBL" id="MHNW01000007">
    <property type="protein sequence ID" value="OGZ54371.1"/>
    <property type="molecule type" value="Genomic_DNA"/>
</dbReference>
<dbReference type="InterPro" id="IPR015866">
    <property type="entry name" value="Ser-tRNA-synth_1_N"/>
</dbReference>
<keyword evidence="5" id="KW-0648">Protein biosynthesis</keyword>
<evidence type="ECO:0000256" key="1">
    <source>
        <dbReference type="ARBA" id="ARBA00012840"/>
    </source>
</evidence>